<feature type="compositionally biased region" description="Acidic residues" evidence="2">
    <location>
        <begin position="149"/>
        <end position="172"/>
    </location>
</feature>
<accession>A0AAJ0DAY4</accession>
<comment type="caution">
    <text evidence="3">The sequence shown here is derived from an EMBL/GenBank/DDBJ whole genome shotgun (WGS) entry which is preliminary data.</text>
</comment>
<name>A0AAJ0DAY4_9PEZI</name>
<evidence type="ECO:0000256" key="2">
    <source>
        <dbReference type="SAM" id="MobiDB-lite"/>
    </source>
</evidence>
<dbReference type="GO" id="GO:0000981">
    <property type="term" value="F:DNA-binding transcription factor activity, RNA polymerase II-specific"/>
    <property type="evidence" value="ECO:0007669"/>
    <property type="project" value="InterPro"/>
</dbReference>
<protein>
    <submittedName>
        <fullName evidence="3">Uncharacterized protein</fullName>
    </submittedName>
</protein>
<keyword evidence="4" id="KW-1185">Reference proteome</keyword>
<organism evidence="3 4">
    <name type="scientific">Extremus antarcticus</name>
    <dbReference type="NCBI Taxonomy" id="702011"/>
    <lineage>
        <taxon>Eukaryota</taxon>
        <taxon>Fungi</taxon>
        <taxon>Dikarya</taxon>
        <taxon>Ascomycota</taxon>
        <taxon>Pezizomycotina</taxon>
        <taxon>Dothideomycetes</taxon>
        <taxon>Dothideomycetidae</taxon>
        <taxon>Mycosphaerellales</taxon>
        <taxon>Extremaceae</taxon>
        <taxon>Extremus</taxon>
    </lineage>
</organism>
<dbReference type="EMBL" id="JAWDJX010000032">
    <property type="protein sequence ID" value="KAK3050439.1"/>
    <property type="molecule type" value="Genomic_DNA"/>
</dbReference>
<dbReference type="AlphaFoldDB" id="A0AAJ0DAY4"/>
<feature type="compositionally biased region" description="Pro residues" evidence="2">
    <location>
        <begin position="8"/>
        <end position="22"/>
    </location>
</feature>
<evidence type="ECO:0000313" key="4">
    <source>
        <dbReference type="Proteomes" id="UP001271007"/>
    </source>
</evidence>
<reference evidence="3" key="1">
    <citation type="submission" date="2023-04" db="EMBL/GenBank/DDBJ databases">
        <title>Black Yeasts Isolated from many extreme environments.</title>
        <authorList>
            <person name="Coleine C."/>
            <person name="Stajich J.E."/>
            <person name="Selbmann L."/>
        </authorList>
    </citation>
    <scope>NUCLEOTIDE SEQUENCE</scope>
    <source>
        <strain evidence="3">CCFEE 5312</strain>
    </source>
</reference>
<sequence>MAATTGAPQPPPPPSGNLPSRPPALTDNGLDDLQRCSVCSRDRPNSEFKFGDSKILKTCTRCRANKGAQNRRVRAKATHAPALTDGGLVDSQICTNCGNTKPKADFQSVRGIGTKTCANCRALNAETARHSKAKKISKNKKAPARTDDDLADEPADELVDDPADDPDDDPDDDRVCNKCGKTKPKSDFRSAYGTHRLLKLCAKCRVVASGADRSGNGTPSATGPPPKKRAKLFHDARHETATDIPITASAIDLKPLSSNVDPALLAQSVPTRPDQRQLSFTELEELAVRSFREARPSFEAGKDDEQPELCSHDYYAWSFEKLGEEHGVRGILFGLGNFRSRSLVVNTLQAADARHGILPRPPPTGASRYHSMPIQSMKKVARDKGYNRIHGEANHNAQAYLSYFFSVEDASAAFQDIAFVRGTEDDNNNAADWNEIVRIILKDIEEDLSNATEEDLSSRRETTTHNHGITGLRAHLESLSRTLMQNRFPTRTSAYRLLSGPEALSRSLEPQRVQFRHEYPDLAFDDDRDRPLDSSDFMELLFEDYDYDAPFDSDAHGSPTQRYRDYIQRTIGHLQGVDDALYIREYTMFTAAADFSIQQLAAILQLLWEENMIEAPFGLGTVTGARRRQTDDGRLIDWPARATIHLHGQHGAPELWIYNNAALGADDYSHWEGMDSGGLPARVAQWGMRIGNMELLPRLTLAKTAERTETRAAKLHREAQNARARYTMHCAKFRNMCLDCREDDLKPAECDGSPAKPCSPCKAAGKECRWPDQLLHDLSRLFEAALTVEDGNIDWDRLDSDQREELEQMANGLEVDPEPEEDHFLCIFTARMSSHGGPARLLQIAQALLTTHVQYDNGVLAGVLPPNVLEGQRPGGLGTPMRAYRQVIARWAGTSVPIQLANTLNDPYLIRFVRLMQHTCRPGNPNIPLEIHLVNLGIAGFAVEISRYGDRHSGFFKYILDQDAANGTNIADRIYIVTIVEPHVVDGVAVHALNHPAPSPHWSAYHQKYILKVKLADLIDRWAYWLPTQVQAYVDQAWNATNPQAPQRPVIWPAVWLQPDSTRLDGFLKAMLHELAWRSAWLDATTTPADIEVQARNNNRNRAMF</sequence>
<dbReference type="Proteomes" id="UP001271007">
    <property type="component" value="Unassembled WGS sequence"/>
</dbReference>
<feature type="compositionally biased region" description="Basic residues" evidence="2">
    <location>
        <begin position="130"/>
        <end position="143"/>
    </location>
</feature>
<keyword evidence="1" id="KW-0539">Nucleus</keyword>
<proteinExistence type="predicted"/>
<gene>
    <name evidence="3" type="ORF">LTR09_008350</name>
</gene>
<feature type="region of interest" description="Disordered" evidence="2">
    <location>
        <begin position="128"/>
        <end position="180"/>
    </location>
</feature>
<evidence type="ECO:0000256" key="1">
    <source>
        <dbReference type="ARBA" id="ARBA00023242"/>
    </source>
</evidence>
<feature type="region of interest" description="Disordered" evidence="2">
    <location>
        <begin position="1"/>
        <end position="29"/>
    </location>
</feature>
<dbReference type="GO" id="GO:0008270">
    <property type="term" value="F:zinc ion binding"/>
    <property type="evidence" value="ECO:0007669"/>
    <property type="project" value="InterPro"/>
</dbReference>
<dbReference type="InterPro" id="IPR001138">
    <property type="entry name" value="Zn2Cys6_DnaBD"/>
</dbReference>
<dbReference type="CDD" id="cd00067">
    <property type="entry name" value="GAL4"/>
    <property type="match status" value="1"/>
</dbReference>
<evidence type="ECO:0000313" key="3">
    <source>
        <dbReference type="EMBL" id="KAK3050439.1"/>
    </source>
</evidence>